<feature type="domain" description="ABC3 transporter permease C-terminal" evidence="7">
    <location>
        <begin position="681"/>
        <end position="794"/>
    </location>
</feature>
<reference evidence="9" key="1">
    <citation type="submission" date="2021-01" db="EMBL/GenBank/DDBJ databases">
        <title>Fulvivirga kasyanovii gen. nov., sp nov., a novel member of the phylum Bacteroidetes isolated from seawater in a mussel farm.</title>
        <authorList>
            <person name="Zhao L.-H."/>
            <person name="Wang Z.-J."/>
        </authorList>
    </citation>
    <scope>NUCLEOTIDE SEQUENCE</scope>
    <source>
        <strain evidence="9">29W222</strain>
    </source>
</reference>
<proteinExistence type="predicted"/>
<dbReference type="AlphaFoldDB" id="A0A937G3W0"/>
<keyword evidence="3 6" id="KW-0812">Transmembrane</keyword>
<feature type="domain" description="ABC3 transporter permease C-terminal" evidence="7">
    <location>
        <begin position="300"/>
        <end position="412"/>
    </location>
</feature>
<dbReference type="Pfam" id="PF12704">
    <property type="entry name" value="MacB_PCD"/>
    <property type="match status" value="2"/>
</dbReference>
<dbReference type="EMBL" id="JAEUGD010000066">
    <property type="protein sequence ID" value="MBL6449543.1"/>
    <property type="molecule type" value="Genomic_DNA"/>
</dbReference>
<dbReference type="InterPro" id="IPR003838">
    <property type="entry name" value="ABC3_permease_C"/>
</dbReference>
<evidence type="ECO:0000259" key="7">
    <source>
        <dbReference type="Pfam" id="PF02687"/>
    </source>
</evidence>
<accession>A0A937G3W0</accession>
<comment type="subcellular location">
    <subcellularLocation>
        <location evidence="1">Cell membrane</location>
        <topology evidence="1">Multi-pass membrane protein</topology>
    </subcellularLocation>
</comment>
<keyword evidence="10" id="KW-1185">Reference proteome</keyword>
<feature type="transmembrane region" description="Helical" evidence="6">
    <location>
        <begin position="675"/>
        <end position="702"/>
    </location>
</feature>
<evidence type="ECO:0000256" key="1">
    <source>
        <dbReference type="ARBA" id="ARBA00004651"/>
    </source>
</evidence>
<evidence type="ECO:0000256" key="2">
    <source>
        <dbReference type="ARBA" id="ARBA00022475"/>
    </source>
</evidence>
<dbReference type="Proteomes" id="UP000614216">
    <property type="component" value="Unassembled WGS sequence"/>
</dbReference>
<keyword evidence="2" id="KW-1003">Cell membrane</keyword>
<organism evidence="9 10">
    <name type="scientific">Fulvivirga marina</name>
    <dbReference type="NCBI Taxonomy" id="2494733"/>
    <lineage>
        <taxon>Bacteria</taxon>
        <taxon>Pseudomonadati</taxon>
        <taxon>Bacteroidota</taxon>
        <taxon>Cytophagia</taxon>
        <taxon>Cytophagales</taxon>
        <taxon>Fulvivirgaceae</taxon>
        <taxon>Fulvivirga</taxon>
    </lineage>
</organism>
<keyword evidence="5 6" id="KW-0472">Membrane</keyword>
<evidence type="ECO:0000256" key="3">
    <source>
        <dbReference type="ARBA" id="ARBA00022692"/>
    </source>
</evidence>
<feature type="transmembrane region" description="Helical" evidence="6">
    <location>
        <begin position="21"/>
        <end position="42"/>
    </location>
</feature>
<dbReference type="PANTHER" id="PTHR30572">
    <property type="entry name" value="MEMBRANE COMPONENT OF TRANSPORTER-RELATED"/>
    <property type="match status" value="1"/>
</dbReference>
<evidence type="ECO:0000256" key="4">
    <source>
        <dbReference type="ARBA" id="ARBA00022989"/>
    </source>
</evidence>
<feature type="transmembrane region" description="Helical" evidence="6">
    <location>
        <begin position="291"/>
        <end position="313"/>
    </location>
</feature>
<dbReference type="InterPro" id="IPR050250">
    <property type="entry name" value="Macrolide_Exporter_MacB"/>
</dbReference>
<feature type="transmembrane region" description="Helical" evidence="6">
    <location>
        <begin position="387"/>
        <end position="412"/>
    </location>
</feature>
<dbReference type="GO" id="GO:0022857">
    <property type="term" value="F:transmembrane transporter activity"/>
    <property type="evidence" value="ECO:0007669"/>
    <property type="project" value="TreeGrafter"/>
</dbReference>
<evidence type="ECO:0000313" key="10">
    <source>
        <dbReference type="Proteomes" id="UP000614216"/>
    </source>
</evidence>
<dbReference type="PANTHER" id="PTHR30572:SF18">
    <property type="entry name" value="ABC-TYPE MACROLIDE FAMILY EXPORT SYSTEM PERMEASE COMPONENT 2"/>
    <property type="match status" value="1"/>
</dbReference>
<sequence>MVKNYIKVALRNITKHKFFSIINILGLTIGVAACLFVTMYIYDELNYDHFHVKGERIYRVNLHGKLGGQEIYTASTSFPMAKALVAEIPEVEEATRVNEMGEWIFRNGDLAFNEEGIMAADSNFFSVFSFKLLEGNPETALKNPNSLVLSEALAHKYFGDESALDKSLSIGNDKTEYKITGVMENSRGDSHLKFNALLSSSSFPWMNRGNWLSNSLFTYYVLNEKGTSKSVDEKLAPITERNVTPVLQEFMGKSLEEFRAEGGIYDYYSFPMYDIHLQSEVQDEAEPPGDISYVFILAGIGIFIVILACINFMNLTTAKSAGRAKEVGLRKTLGSLRSTLIAQFLTESMIYSISAALLALGVVYVLLPSFNLLSGKTLTFGILGEPSIAWVLVALVLFVGILAGSYPAFYLTGFKITEVLKGRLRAGMKSGSIRSFLVTFQFWISIVLIICTVVVYQQLQYVQNKNLGIDKEHILIIEDTDRLENNKMAFKNDLDAGTGILGTSYSNNMVPGVNNTTIFRAVGDERDHIMATYFGDYDHLKTLDFELVEGRFFSRDFPSDSGAVVLNEAAVKELEWENPLEEKIINFNGDQPVEMRVVGVVKDFNFESLKMNVRPLVIQLTKEGNILYARFSGENPNEVINTIAGRWENYAPGEPLQYSFLDEDYDALFRAEQRLGMVFTVFTIIAIFIACLGLFGLAAFMAEQRTKEIGIRKVMGASVWSVTSLMSKEFAKLVIIAFVLAIYPAYYAMDQWLNGFANRVEISMWIFLISGMVAFLIAWLTVSYQSLKAAKVNPVKSLRYE</sequence>
<feature type="transmembrane region" description="Helical" evidence="6">
    <location>
        <begin position="433"/>
        <end position="456"/>
    </location>
</feature>
<evidence type="ECO:0000256" key="5">
    <source>
        <dbReference type="ARBA" id="ARBA00023136"/>
    </source>
</evidence>
<evidence type="ECO:0000313" key="9">
    <source>
        <dbReference type="EMBL" id="MBL6449543.1"/>
    </source>
</evidence>
<keyword evidence="4 6" id="KW-1133">Transmembrane helix</keyword>
<feature type="domain" description="MacB-like periplasmic core" evidence="8">
    <location>
        <begin position="20"/>
        <end position="203"/>
    </location>
</feature>
<evidence type="ECO:0000256" key="6">
    <source>
        <dbReference type="SAM" id="Phobius"/>
    </source>
</evidence>
<comment type="caution">
    <text evidence="9">The sequence shown here is derived from an EMBL/GenBank/DDBJ whole genome shotgun (WGS) entry which is preliminary data.</text>
</comment>
<dbReference type="RefSeq" id="WP_202859060.1">
    <property type="nucleotide sequence ID" value="NZ_JAEUGD010000066.1"/>
</dbReference>
<gene>
    <name evidence="9" type="ORF">JMN32_24740</name>
</gene>
<feature type="transmembrane region" description="Helical" evidence="6">
    <location>
        <begin position="340"/>
        <end position="367"/>
    </location>
</feature>
<dbReference type="PROSITE" id="PS51257">
    <property type="entry name" value="PROKAR_LIPOPROTEIN"/>
    <property type="match status" value="1"/>
</dbReference>
<feature type="transmembrane region" description="Helical" evidence="6">
    <location>
        <begin position="762"/>
        <end position="782"/>
    </location>
</feature>
<dbReference type="GO" id="GO:0005886">
    <property type="term" value="C:plasma membrane"/>
    <property type="evidence" value="ECO:0007669"/>
    <property type="project" value="UniProtKB-SubCell"/>
</dbReference>
<feature type="domain" description="MacB-like periplasmic core" evidence="8">
    <location>
        <begin position="504"/>
        <end position="605"/>
    </location>
</feature>
<dbReference type="InterPro" id="IPR025857">
    <property type="entry name" value="MacB_PCD"/>
</dbReference>
<evidence type="ECO:0000259" key="8">
    <source>
        <dbReference type="Pfam" id="PF12704"/>
    </source>
</evidence>
<name>A0A937G3W0_9BACT</name>
<feature type="transmembrane region" description="Helical" evidence="6">
    <location>
        <begin position="730"/>
        <end position="747"/>
    </location>
</feature>
<dbReference type="Pfam" id="PF02687">
    <property type="entry name" value="FtsX"/>
    <property type="match status" value="2"/>
</dbReference>
<protein>
    <submittedName>
        <fullName evidence="9">ABC transporter permease</fullName>
    </submittedName>
</protein>